<organism evidence="2 3">
    <name type="scientific">Extremus antarcticus</name>
    <dbReference type="NCBI Taxonomy" id="702011"/>
    <lineage>
        <taxon>Eukaryota</taxon>
        <taxon>Fungi</taxon>
        <taxon>Dikarya</taxon>
        <taxon>Ascomycota</taxon>
        <taxon>Pezizomycotina</taxon>
        <taxon>Dothideomycetes</taxon>
        <taxon>Dothideomycetidae</taxon>
        <taxon>Mycosphaerellales</taxon>
        <taxon>Extremaceae</taxon>
        <taxon>Extremus</taxon>
    </lineage>
</organism>
<evidence type="ECO:0000256" key="1">
    <source>
        <dbReference type="SAM" id="MobiDB-lite"/>
    </source>
</evidence>
<dbReference type="EMBL" id="JAWDJX010000057">
    <property type="protein sequence ID" value="KAK3047758.1"/>
    <property type="molecule type" value="Genomic_DNA"/>
</dbReference>
<keyword evidence="3" id="KW-1185">Reference proteome</keyword>
<comment type="caution">
    <text evidence="2">The sequence shown here is derived from an EMBL/GenBank/DDBJ whole genome shotgun (WGS) entry which is preliminary data.</text>
</comment>
<dbReference type="Proteomes" id="UP001271007">
    <property type="component" value="Unassembled WGS sequence"/>
</dbReference>
<name>A0AAJ0G4T8_9PEZI</name>
<gene>
    <name evidence="2" type="ORF">LTR09_010872</name>
</gene>
<sequence length="285" mass="32149">MYPPFREGTPRPEAESGQAPQPPVTYAQETMPPPNREYIQSMESYRDALSAMLDSSVRETSPPEKETSIREGSPSSIKMECDSEGASPSSSRAASRGRTPPRTGSRSREGTPSNPENLARLIDWLNLKFIPVDPNKFLQSRAFALCDMRTTLLCAAHNIHYQQDTYLCQTVKEARGPEHCVEVNLERMYATRGVQWERLETAEIDRLDAASMKWCVYHARKELEWIQNELNRLEMYMANAVTSKKSGSRTSFGYTPNERAPMLEVAGPWPGELPHFALNISPSHP</sequence>
<accession>A0AAJ0G4T8</accession>
<feature type="region of interest" description="Disordered" evidence="1">
    <location>
        <begin position="1"/>
        <end position="116"/>
    </location>
</feature>
<protein>
    <submittedName>
        <fullName evidence="2">Uncharacterized protein</fullName>
    </submittedName>
</protein>
<evidence type="ECO:0000313" key="2">
    <source>
        <dbReference type="EMBL" id="KAK3047758.1"/>
    </source>
</evidence>
<evidence type="ECO:0000313" key="3">
    <source>
        <dbReference type="Proteomes" id="UP001271007"/>
    </source>
</evidence>
<dbReference type="AlphaFoldDB" id="A0AAJ0G4T8"/>
<proteinExistence type="predicted"/>
<reference evidence="2" key="1">
    <citation type="submission" date="2023-04" db="EMBL/GenBank/DDBJ databases">
        <title>Black Yeasts Isolated from many extreme environments.</title>
        <authorList>
            <person name="Coleine C."/>
            <person name="Stajich J.E."/>
            <person name="Selbmann L."/>
        </authorList>
    </citation>
    <scope>NUCLEOTIDE SEQUENCE</scope>
    <source>
        <strain evidence="2">CCFEE 5312</strain>
    </source>
</reference>
<feature type="compositionally biased region" description="Low complexity" evidence="1">
    <location>
        <begin position="85"/>
        <end position="103"/>
    </location>
</feature>